<dbReference type="Proteomes" id="UP000245207">
    <property type="component" value="Unassembled WGS sequence"/>
</dbReference>
<dbReference type="OrthoDB" id="999432at2759"/>
<organism evidence="2 3">
    <name type="scientific">Artemisia annua</name>
    <name type="common">Sweet wormwood</name>
    <dbReference type="NCBI Taxonomy" id="35608"/>
    <lineage>
        <taxon>Eukaryota</taxon>
        <taxon>Viridiplantae</taxon>
        <taxon>Streptophyta</taxon>
        <taxon>Embryophyta</taxon>
        <taxon>Tracheophyta</taxon>
        <taxon>Spermatophyta</taxon>
        <taxon>Magnoliopsida</taxon>
        <taxon>eudicotyledons</taxon>
        <taxon>Gunneridae</taxon>
        <taxon>Pentapetalae</taxon>
        <taxon>asterids</taxon>
        <taxon>campanulids</taxon>
        <taxon>Asterales</taxon>
        <taxon>Asteraceae</taxon>
        <taxon>Asteroideae</taxon>
        <taxon>Anthemideae</taxon>
        <taxon>Artemisiinae</taxon>
        <taxon>Artemisia</taxon>
    </lineage>
</organism>
<keyword evidence="2" id="KW-0808">Transferase</keyword>
<accession>A0A2U1L3N0</accession>
<name>A0A2U1L3N0_ARTAN</name>
<keyword evidence="2" id="KW-0695">RNA-directed DNA polymerase</keyword>
<gene>
    <name evidence="2" type="ORF">CTI12_AA534130</name>
</gene>
<comment type="caution">
    <text evidence="2">The sequence shown here is derived from an EMBL/GenBank/DDBJ whole genome shotgun (WGS) entry which is preliminary data.</text>
</comment>
<protein>
    <submittedName>
        <fullName evidence="2">Reverse transcriptase zinc-binding domain-containing protein</fullName>
    </submittedName>
</protein>
<evidence type="ECO:0000313" key="3">
    <source>
        <dbReference type="Proteomes" id="UP000245207"/>
    </source>
</evidence>
<dbReference type="GO" id="GO:0003964">
    <property type="term" value="F:RNA-directed DNA polymerase activity"/>
    <property type="evidence" value="ECO:0007669"/>
    <property type="project" value="UniProtKB-KW"/>
</dbReference>
<sequence>MRCKIENSMFGSQLETVYWNKYVPIKVNIHNWRLRLDRLPTRCNLDTRGIDLHSTRCPLCDEALETAQHLFVECMVAKDIWIMIKKWWGLGKYPRQLHDLLSWSHLVPLETLNKMIRLYQILSKMYSTVDDTTLSNCLMKI</sequence>
<dbReference type="EMBL" id="PKPP01011740">
    <property type="protein sequence ID" value="PWA43590.1"/>
    <property type="molecule type" value="Genomic_DNA"/>
</dbReference>
<reference evidence="2 3" key="1">
    <citation type="journal article" date="2018" name="Mol. Plant">
        <title>The genome of Artemisia annua provides insight into the evolution of Asteraceae family and artemisinin biosynthesis.</title>
        <authorList>
            <person name="Shen Q."/>
            <person name="Zhang L."/>
            <person name="Liao Z."/>
            <person name="Wang S."/>
            <person name="Yan T."/>
            <person name="Shi P."/>
            <person name="Liu M."/>
            <person name="Fu X."/>
            <person name="Pan Q."/>
            <person name="Wang Y."/>
            <person name="Lv Z."/>
            <person name="Lu X."/>
            <person name="Zhang F."/>
            <person name="Jiang W."/>
            <person name="Ma Y."/>
            <person name="Chen M."/>
            <person name="Hao X."/>
            <person name="Li L."/>
            <person name="Tang Y."/>
            <person name="Lv G."/>
            <person name="Zhou Y."/>
            <person name="Sun X."/>
            <person name="Brodelius P.E."/>
            <person name="Rose J.K.C."/>
            <person name="Tang K."/>
        </authorList>
    </citation>
    <scope>NUCLEOTIDE SEQUENCE [LARGE SCALE GENOMIC DNA]</scope>
    <source>
        <strain evidence="3">cv. Huhao1</strain>
        <tissue evidence="2">Leaf</tissue>
    </source>
</reference>
<evidence type="ECO:0000259" key="1">
    <source>
        <dbReference type="Pfam" id="PF13966"/>
    </source>
</evidence>
<keyword evidence="2" id="KW-0548">Nucleotidyltransferase</keyword>
<keyword evidence="3" id="KW-1185">Reference proteome</keyword>
<dbReference type="InterPro" id="IPR026960">
    <property type="entry name" value="RVT-Znf"/>
</dbReference>
<dbReference type="AlphaFoldDB" id="A0A2U1L3N0"/>
<feature type="domain" description="Reverse transcriptase zinc-binding" evidence="1">
    <location>
        <begin position="14"/>
        <end position="81"/>
    </location>
</feature>
<proteinExistence type="predicted"/>
<dbReference type="Pfam" id="PF13966">
    <property type="entry name" value="zf-RVT"/>
    <property type="match status" value="1"/>
</dbReference>
<evidence type="ECO:0000313" key="2">
    <source>
        <dbReference type="EMBL" id="PWA43590.1"/>
    </source>
</evidence>